<keyword evidence="6 8" id="KW-0722">Serine protease inhibitor</keyword>
<evidence type="ECO:0000313" key="11">
    <source>
        <dbReference type="EMBL" id="NJP34043.1"/>
    </source>
</evidence>
<protein>
    <submittedName>
        <fullName evidence="11">Proteinase inhibitor I4 serpin</fullName>
    </submittedName>
</protein>
<dbReference type="Proteomes" id="UP000783871">
    <property type="component" value="Unassembled WGS sequence"/>
</dbReference>
<dbReference type="InterPro" id="IPR036819">
    <property type="entry name" value="Subtilisin_inhibitor-like_sf"/>
</dbReference>
<organism evidence="11 12">
    <name type="scientific">Micromonospora thermarum</name>
    <dbReference type="NCBI Taxonomy" id="2720024"/>
    <lineage>
        <taxon>Bacteria</taxon>
        <taxon>Bacillati</taxon>
        <taxon>Actinomycetota</taxon>
        <taxon>Actinomycetes</taxon>
        <taxon>Micromonosporales</taxon>
        <taxon>Micromonosporaceae</taxon>
        <taxon>Micromonospora</taxon>
    </lineage>
</organism>
<dbReference type="SUPFAM" id="SSF55399">
    <property type="entry name" value="Subtilisin inhibitor"/>
    <property type="match status" value="1"/>
</dbReference>
<keyword evidence="7" id="KW-1015">Disulfide bond</keyword>
<name>A0ABX0ZDJ1_9ACTN</name>
<evidence type="ECO:0000256" key="3">
    <source>
        <dbReference type="ARBA" id="ARBA00011738"/>
    </source>
</evidence>
<proteinExistence type="inferred from homology"/>
<evidence type="ECO:0000259" key="10">
    <source>
        <dbReference type="Pfam" id="PF00720"/>
    </source>
</evidence>
<dbReference type="InterPro" id="IPR000691">
    <property type="entry name" value="Prot_inh_I16_SSI"/>
</dbReference>
<comment type="caution">
    <text evidence="11">The sequence shown here is derived from an EMBL/GenBank/DDBJ whole genome shotgun (WGS) entry which is preliminary data.</text>
</comment>
<evidence type="ECO:0000313" key="12">
    <source>
        <dbReference type="Proteomes" id="UP000783871"/>
    </source>
</evidence>
<evidence type="ECO:0000256" key="9">
    <source>
        <dbReference type="SAM" id="SignalP"/>
    </source>
</evidence>
<evidence type="ECO:0000256" key="7">
    <source>
        <dbReference type="ARBA" id="ARBA00023157"/>
    </source>
</evidence>
<dbReference type="InterPro" id="IPR023549">
    <property type="entry name" value="Subtilisin_inhibitor"/>
</dbReference>
<dbReference type="PRINTS" id="PR00294">
    <property type="entry name" value="SSBTLNINHBTR"/>
</dbReference>
<keyword evidence="9" id="KW-0732">Signal</keyword>
<evidence type="ECO:0000256" key="8">
    <source>
        <dbReference type="RuleBase" id="RU003471"/>
    </source>
</evidence>
<evidence type="ECO:0000256" key="6">
    <source>
        <dbReference type="ARBA" id="ARBA00022900"/>
    </source>
</evidence>
<keyword evidence="12" id="KW-1185">Reference proteome</keyword>
<evidence type="ECO:0000256" key="4">
    <source>
        <dbReference type="ARBA" id="ARBA00022525"/>
    </source>
</evidence>
<dbReference type="RefSeq" id="WP_168002391.1">
    <property type="nucleotide sequence ID" value="NZ_JAATEO010000020.1"/>
</dbReference>
<evidence type="ECO:0000256" key="5">
    <source>
        <dbReference type="ARBA" id="ARBA00022690"/>
    </source>
</evidence>
<dbReference type="Pfam" id="PF00720">
    <property type="entry name" value="SSI"/>
    <property type="match status" value="1"/>
</dbReference>
<comment type="subcellular location">
    <subcellularLocation>
        <location evidence="1">Secreted</location>
    </subcellularLocation>
</comment>
<dbReference type="Gene3D" id="3.30.350.10">
    <property type="entry name" value="Subtilisin inhibitor-like"/>
    <property type="match status" value="1"/>
</dbReference>
<reference evidence="11 12" key="1">
    <citation type="submission" date="2020-03" db="EMBL/GenBank/DDBJ databases">
        <title>WGS of actinomycetes isolated from Thailand.</title>
        <authorList>
            <person name="Thawai C."/>
        </authorList>
    </citation>
    <scope>NUCLEOTIDE SEQUENCE [LARGE SCALE GENOMIC DNA]</scope>
    <source>
        <strain evidence="11 12">HSS6-12</strain>
    </source>
</reference>
<dbReference type="EMBL" id="JAATEO010000020">
    <property type="protein sequence ID" value="NJP34043.1"/>
    <property type="molecule type" value="Genomic_DNA"/>
</dbReference>
<feature type="domain" description="Subtilisin inhibitor" evidence="10">
    <location>
        <begin position="42"/>
        <end position="126"/>
    </location>
</feature>
<evidence type="ECO:0000256" key="2">
    <source>
        <dbReference type="ARBA" id="ARBA00010472"/>
    </source>
</evidence>
<evidence type="ECO:0000256" key="1">
    <source>
        <dbReference type="ARBA" id="ARBA00004613"/>
    </source>
</evidence>
<keyword evidence="4" id="KW-0964">Secreted</keyword>
<comment type="similarity">
    <text evidence="2 8">Belongs to the protease inhibitor I16 (SSI) family.</text>
</comment>
<gene>
    <name evidence="11" type="ORF">HCJ94_19155</name>
</gene>
<feature type="signal peptide" evidence="9">
    <location>
        <begin position="1"/>
        <end position="30"/>
    </location>
</feature>
<feature type="chain" id="PRO_5045853866" evidence="9">
    <location>
        <begin position="31"/>
        <end position="140"/>
    </location>
</feature>
<sequence>MPLAQRVAALSAAAVLGTAALTVAATPAHAAPAQPALAEQATSVLLLSVVPHTTGAPRAAALRCEPVGGTHPYAASACQDLAAADGDLASLSGNPGFCTLEYAPVTVRAVGFWQDRPVSYTETFGNRCELLRETGSLFAF</sequence>
<keyword evidence="5 8" id="KW-0646">Protease inhibitor</keyword>
<comment type="subunit">
    <text evidence="3">Homodimer.</text>
</comment>
<accession>A0ABX0ZDJ1</accession>